<proteinExistence type="inferred from homology"/>
<evidence type="ECO:0000256" key="6">
    <source>
        <dbReference type="ARBA" id="ARBA00044768"/>
    </source>
</evidence>
<evidence type="ECO:0000313" key="10">
    <source>
        <dbReference type="Proteomes" id="UP000050794"/>
    </source>
</evidence>
<evidence type="ECO:0000256" key="5">
    <source>
        <dbReference type="ARBA" id="ARBA00044677"/>
    </source>
</evidence>
<accession>A0A183V2J6</accession>
<dbReference type="PANTHER" id="PTHR31399">
    <property type="entry name" value="DNA-DIRECTED PRIMASE / POLYMERASE PROTEIN"/>
    <property type="match status" value="1"/>
</dbReference>
<feature type="domain" description="C962R-like N-terminal AEP" evidence="8">
    <location>
        <begin position="95"/>
        <end position="265"/>
    </location>
</feature>
<keyword evidence="3" id="KW-0808">Transferase</keyword>
<comment type="catalytic activity">
    <reaction evidence="7">
        <text>DNA(n) + a 2'-deoxyribonucleoside 5'-triphosphate = DNA(n+1) + diphosphate</text>
        <dbReference type="Rhea" id="RHEA:22508"/>
        <dbReference type="Rhea" id="RHEA-COMP:17339"/>
        <dbReference type="Rhea" id="RHEA-COMP:17340"/>
        <dbReference type="ChEBI" id="CHEBI:33019"/>
        <dbReference type="ChEBI" id="CHEBI:61560"/>
        <dbReference type="ChEBI" id="CHEBI:173112"/>
        <dbReference type="EC" id="2.7.7.7"/>
    </reaction>
    <physiologicalReaction direction="left-to-right" evidence="7">
        <dbReference type="Rhea" id="RHEA:22509"/>
    </physiologicalReaction>
</comment>
<dbReference type="AlphaFoldDB" id="A0A183V2J6"/>
<protein>
    <recommendedName>
        <fullName evidence="4">DNA-directed primase/polymerase protein</fullName>
        <ecNumber evidence="6">2.7.7.102</ecNumber>
        <ecNumber evidence="2">2.7.7.7</ecNumber>
    </recommendedName>
</protein>
<dbReference type="GO" id="GO:0005759">
    <property type="term" value="C:mitochondrial matrix"/>
    <property type="evidence" value="ECO:0007669"/>
    <property type="project" value="TreeGrafter"/>
</dbReference>
<dbReference type="EMBL" id="UYWY01022552">
    <property type="protein sequence ID" value="VDM46287.1"/>
    <property type="molecule type" value="Genomic_DNA"/>
</dbReference>
<dbReference type="GO" id="GO:0042276">
    <property type="term" value="P:error-prone translesion synthesis"/>
    <property type="evidence" value="ECO:0007669"/>
    <property type="project" value="InterPro"/>
</dbReference>
<dbReference type="EC" id="2.7.7.7" evidence="2"/>
<dbReference type="WBParaSite" id="TCNE_0001496601-mRNA-1">
    <property type="protein sequence ID" value="TCNE_0001496601-mRNA-1"/>
    <property type="gene ID" value="TCNE_0001496601"/>
</dbReference>
<reference evidence="9 10" key="2">
    <citation type="submission" date="2018-11" db="EMBL/GenBank/DDBJ databases">
        <authorList>
            <consortium name="Pathogen Informatics"/>
        </authorList>
    </citation>
    <scope>NUCLEOTIDE SEQUENCE [LARGE SCALE GENOMIC DNA]</scope>
</reference>
<dbReference type="GO" id="GO:0031297">
    <property type="term" value="P:replication fork processing"/>
    <property type="evidence" value="ECO:0007669"/>
    <property type="project" value="TreeGrafter"/>
</dbReference>
<dbReference type="GO" id="GO:0009411">
    <property type="term" value="P:response to UV"/>
    <property type="evidence" value="ECO:0007669"/>
    <property type="project" value="TreeGrafter"/>
</dbReference>
<reference evidence="11" key="1">
    <citation type="submission" date="2016-06" db="UniProtKB">
        <authorList>
            <consortium name="WormBaseParasite"/>
        </authorList>
    </citation>
    <scope>IDENTIFICATION</scope>
</reference>
<keyword evidence="10" id="KW-1185">Reference proteome</keyword>
<evidence type="ECO:0000313" key="11">
    <source>
        <dbReference type="WBParaSite" id="TCNE_0001496601-mRNA-1"/>
    </source>
</evidence>
<gene>
    <name evidence="9" type="ORF">TCNE_LOCUS14966</name>
</gene>
<sequence length="478" mass="55298">MSTLPTVNEYVNLNEENLSWFYGAKKVKKSDKDRASKSDTNGGETKQTRFSLFEESLGCFKVFWRQRDALTKRNEEGPQSRVFSFEHALSNSGRRRYLVSTVERFWRWYESREDASFYEIIMNDCPSRLYFDLEFYRESNADANESQLISAFNDCVKETLNEVFQIKINPDKAMVVLDASTKTKFSEHVIVHLPGGCLFPSNVSMKKSFIDVLEAKMHDSNRGIVWNRDATKKTTLCDTAVYTMNRNFRLYLSSKLGKNNPLILSKRCRYYQKNLSKVPKKQIFLDSLVIPSYEVKSTNVLETLSLNSGSIERNLHPIVLDIPVDNSSNCNGNFVDYMSGHGATSPFPMLDYHIIAINRFDFLAGCRYCFNVGREHRSNHVYWVVDLERFYCFQKCFDVDCHGISSNYFPLPYFVRASIPSFNGECRTRVFFKAIHSLGSLKVHVTVFAHRATLTYHLLLRLSFLKLSVDVIFSERNA</sequence>
<evidence type="ECO:0000313" key="9">
    <source>
        <dbReference type="EMBL" id="VDM46287.1"/>
    </source>
</evidence>
<evidence type="ECO:0000256" key="4">
    <source>
        <dbReference type="ARBA" id="ARBA00026139"/>
    </source>
</evidence>
<dbReference type="GO" id="GO:0003682">
    <property type="term" value="F:chromatin binding"/>
    <property type="evidence" value="ECO:0007669"/>
    <property type="project" value="TreeGrafter"/>
</dbReference>
<evidence type="ECO:0000256" key="2">
    <source>
        <dbReference type="ARBA" id="ARBA00012417"/>
    </source>
</evidence>
<evidence type="ECO:0000259" key="8">
    <source>
        <dbReference type="Pfam" id="PF23162"/>
    </source>
</evidence>
<organism evidence="10 11">
    <name type="scientific">Toxocara canis</name>
    <name type="common">Canine roundworm</name>
    <dbReference type="NCBI Taxonomy" id="6265"/>
    <lineage>
        <taxon>Eukaryota</taxon>
        <taxon>Metazoa</taxon>
        <taxon>Ecdysozoa</taxon>
        <taxon>Nematoda</taxon>
        <taxon>Chromadorea</taxon>
        <taxon>Rhabditida</taxon>
        <taxon>Spirurina</taxon>
        <taxon>Ascaridomorpha</taxon>
        <taxon>Ascaridoidea</taxon>
        <taxon>Toxocaridae</taxon>
        <taxon>Toxocara</taxon>
    </lineage>
</organism>
<dbReference type="GO" id="GO:0006264">
    <property type="term" value="P:mitochondrial DNA replication"/>
    <property type="evidence" value="ECO:0007669"/>
    <property type="project" value="TreeGrafter"/>
</dbReference>
<dbReference type="GO" id="GO:0005634">
    <property type="term" value="C:nucleus"/>
    <property type="evidence" value="ECO:0007669"/>
    <property type="project" value="TreeGrafter"/>
</dbReference>
<dbReference type="PANTHER" id="PTHR31399:SF0">
    <property type="entry name" value="DNA-DIRECTED PRIMASE_POLYMERASE PROTEIN"/>
    <property type="match status" value="1"/>
</dbReference>
<dbReference type="Pfam" id="PF23162">
    <property type="entry name" value="AEP_C962R"/>
    <property type="match status" value="1"/>
</dbReference>
<keyword evidence="3" id="KW-0239">DNA-directed DNA polymerase</keyword>
<dbReference type="EC" id="2.7.7.102" evidence="6"/>
<dbReference type="Pfam" id="PF03121">
    <property type="entry name" value="Herpes_UL52"/>
    <property type="match status" value="1"/>
</dbReference>
<evidence type="ECO:0000256" key="3">
    <source>
        <dbReference type="ARBA" id="ARBA00022932"/>
    </source>
</evidence>
<keyword evidence="3" id="KW-0548">Nucleotidyltransferase</keyword>
<dbReference type="Proteomes" id="UP000050794">
    <property type="component" value="Unassembled WGS sequence"/>
</dbReference>
<comment type="similarity">
    <text evidence="1">Belongs to the eukaryotic-type primase small subunit family.</text>
</comment>
<comment type="catalytic activity">
    <reaction evidence="5">
        <text>ssDNA + n NTP = ssDNA/pppN(pN)n-1 hybrid + (n-1) diphosphate.</text>
        <dbReference type="EC" id="2.7.7.102"/>
    </reaction>
</comment>
<dbReference type="InterPro" id="IPR056443">
    <property type="entry name" value="AEP_C962R"/>
</dbReference>
<dbReference type="GO" id="GO:0003887">
    <property type="term" value="F:DNA-directed DNA polymerase activity"/>
    <property type="evidence" value="ECO:0007669"/>
    <property type="project" value="UniProtKB-KW"/>
</dbReference>
<dbReference type="InterPro" id="IPR044917">
    <property type="entry name" value="PRIMPOL"/>
</dbReference>
<name>A0A183V2J6_TOXCA</name>
<evidence type="ECO:0000256" key="7">
    <source>
        <dbReference type="ARBA" id="ARBA00047303"/>
    </source>
</evidence>
<evidence type="ECO:0000256" key="1">
    <source>
        <dbReference type="ARBA" id="ARBA00009762"/>
    </source>
</evidence>